<evidence type="ECO:0000313" key="1">
    <source>
        <dbReference type="EMBL" id="NBG94502.1"/>
    </source>
</evidence>
<protein>
    <submittedName>
        <fullName evidence="1">Uncharacterized protein</fullName>
    </submittedName>
</protein>
<comment type="caution">
    <text evidence="1">The sequence shown here is derived from an EMBL/GenBank/DDBJ whole genome shotgun (WGS) entry which is preliminary data.</text>
</comment>
<dbReference type="Proteomes" id="UP000470384">
    <property type="component" value="Unassembled WGS sequence"/>
</dbReference>
<gene>
    <name evidence="1" type="ORF">GTQ45_01990</name>
</gene>
<dbReference type="GeneID" id="300653481"/>
<dbReference type="OrthoDB" id="9845284at2"/>
<dbReference type="EMBL" id="WXYQ01000001">
    <property type="protein sequence ID" value="NBG94502.1"/>
    <property type="molecule type" value="Genomic_DNA"/>
</dbReference>
<dbReference type="RefSeq" id="WP_160586591.1">
    <property type="nucleotide sequence ID" value="NZ_BMHN01000001.1"/>
</dbReference>
<name>A0A845Q7C8_9HYPH</name>
<keyword evidence="2" id="KW-1185">Reference proteome</keyword>
<accession>A0A845Q7C8</accession>
<organism evidence="1 2">
    <name type="scientific">Pyruvatibacter mobilis</name>
    <dbReference type="NCBI Taxonomy" id="1712261"/>
    <lineage>
        <taxon>Bacteria</taxon>
        <taxon>Pseudomonadati</taxon>
        <taxon>Pseudomonadota</taxon>
        <taxon>Alphaproteobacteria</taxon>
        <taxon>Hyphomicrobiales</taxon>
        <taxon>Parvibaculaceae</taxon>
        <taxon>Pyruvatibacter</taxon>
    </lineage>
</organism>
<evidence type="ECO:0000313" key="2">
    <source>
        <dbReference type="Proteomes" id="UP000470384"/>
    </source>
</evidence>
<sequence length="240" mass="26376">MFSAASSWSEQAEYAAEAETYRQAQAYLADRHRRRIEEYNNEVYAQDIQYANDILAYQRDEFQRQAEWFDESVGLIKKDYVNQLGTLLLRATEEAIAAQLYGEEAIRQGRSEAATAQVAAAERGIAGITARMLVNDTDRQVGEALTSIDRNRQAISRQLSLEALGLKARADSAINQLPLQTFQPIAPPTRAAPTSPVMPTAPVPQPSRGQLIGDVLGAGISGYRSLTKNSTPSTGGWNRS</sequence>
<dbReference type="Pfam" id="PF24072">
    <property type="entry name" value="T7_gp14"/>
    <property type="match status" value="1"/>
</dbReference>
<dbReference type="AlphaFoldDB" id="A0A845Q7C8"/>
<reference evidence="1 2" key="1">
    <citation type="journal article" date="2016" name="Int. J. Syst. Evol. Microbiol.">
        <title>Pyruvatibacter mobilis gen. nov., sp. nov., a marine bacterium from the culture broth of Picochlorum sp. 122.</title>
        <authorList>
            <person name="Wang G."/>
            <person name="Tang M."/>
            <person name="Wu H."/>
            <person name="Dai S."/>
            <person name="Li T."/>
            <person name="Chen C."/>
            <person name="He H."/>
            <person name="Fan J."/>
            <person name="Xiang W."/>
            <person name="Li X."/>
        </authorList>
    </citation>
    <scope>NUCLEOTIDE SEQUENCE [LARGE SCALE GENOMIC DNA]</scope>
    <source>
        <strain evidence="1 2">GYP-11</strain>
    </source>
</reference>
<proteinExistence type="predicted"/>
<dbReference type="InterPro" id="IPR038996">
    <property type="entry name" value="Gp14"/>
</dbReference>